<evidence type="ECO:0000313" key="3">
    <source>
        <dbReference type="Proteomes" id="UP001500466"/>
    </source>
</evidence>
<dbReference type="Gene3D" id="1.10.510.10">
    <property type="entry name" value="Transferase(Phosphotransferase) domain 1"/>
    <property type="match status" value="1"/>
</dbReference>
<evidence type="ECO:0000259" key="1">
    <source>
        <dbReference type="Pfam" id="PF01636"/>
    </source>
</evidence>
<dbReference type="InterPro" id="IPR002575">
    <property type="entry name" value="Aminoglycoside_PTrfase"/>
</dbReference>
<dbReference type="Proteomes" id="UP001500466">
    <property type="component" value="Unassembled WGS sequence"/>
</dbReference>
<gene>
    <name evidence="2" type="ORF">GCM10023205_61390</name>
</gene>
<organism evidence="2 3">
    <name type="scientific">Yinghuangia aomiensis</name>
    <dbReference type="NCBI Taxonomy" id="676205"/>
    <lineage>
        <taxon>Bacteria</taxon>
        <taxon>Bacillati</taxon>
        <taxon>Actinomycetota</taxon>
        <taxon>Actinomycetes</taxon>
        <taxon>Kitasatosporales</taxon>
        <taxon>Streptomycetaceae</taxon>
        <taxon>Yinghuangia</taxon>
    </lineage>
</organism>
<feature type="domain" description="Aminoglycoside phosphotransferase" evidence="1">
    <location>
        <begin position="59"/>
        <end position="266"/>
    </location>
</feature>
<accession>A0ABP9I0B8</accession>
<dbReference type="Pfam" id="PF01636">
    <property type="entry name" value="APH"/>
    <property type="match status" value="1"/>
</dbReference>
<reference evidence="3" key="1">
    <citation type="journal article" date="2019" name="Int. J. Syst. Evol. Microbiol.">
        <title>The Global Catalogue of Microorganisms (GCM) 10K type strain sequencing project: providing services to taxonomists for standard genome sequencing and annotation.</title>
        <authorList>
            <consortium name="The Broad Institute Genomics Platform"/>
            <consortium name="The Broad Institute Genome Sequencing Center for Infectious Disease"/>
            <person name="Wu L."/>
            <person name="Ma J."/>
        </authorList>
    </citation>
    <scope>NUCLEOTIDE SEQUENCE [LARGE SCALE GENOMIC DNA]</scope>
    <source>
        <strain evidence="3">JCM 17986</strain>
    </source>
</reference>
<evidence type="ECO:0000313" key="2">
    <source>
        <dbReference type="EMBL" id="GAA4983331.1"/>
    </source>
</evidence>
<name>A0ABP9I0B8_9ACTN</name>
<protein>
    <submittedName>
        <fullName evidence="2">Aminoglycoside phosphotransferase family protein</fullName>
    </submittedName>
</protein>
<keyword evidence="3" id="KW-1185">Reference proteome</keyword>
<sequence length="321" mass="35472">MAASDAVVGAGVPGNVAVMADSGESGTGFTAETAAGVLAVACADAGLSAVGASMMRLGENAVFRLADPVVVRIGRSADRLDEAQRTVGVARWLTETDYPAVRLVPGVRQPAVVDGRVVTFWRLVAAEERYADVVQFAELMRRLHWLEEPPSLGLPYVDPLGPTLRRLGELGHLAEDDREFLRQRAESLGKRYDGLEFVLPFGMIHGDANVGNALLDESGRAVLIDLDGFELGPREWDLTLTAMYYERYGWHTRTEYESFVRAYGFDVMNWYGYPVLADIRELSMVVWLAQNADHDARAETELQRRISDLRTGGDRHGWQPF</sequence>
<comment type="caution">
    <text evidence="2">The sequence shown here is derived from an EMBL/GenBank/DDBJ whole genome shotgun (WGS) entry which is preliminary data.</text>
</comment>
<dbReference type="InterPro" id="IPR051678">
    <property type="entry name" value="AGP_Transferase"/>
</dbReference>
<dbReference type="EMBL" id="BAABHS010000026">
    <property type="protein sequence ID" value="GAA4983331.1"/>
    <property type="molecule type" value="Genomic_DNA"/>
</dbReference>
<dbReference type="PANTHER" id="PTHR21310">
    <property type="entry name" value="AMINOGLYCOSIDE PHOSPHOTRANSFERASE-RELATED-RELATED"/>
    <property type="match status" value="1"/>
</dbReference>
<proteinExistence type="predicted"/>
<dbReference type="InterPro" id="IPR011009">
    <property type="entry name" value="Kinase-like_dom_sf"/>
</dbReference>
<dbReference type="PANTHER" id="PTHR21310:SF40">
    <property type="entry name" value="AMINOGLYCOSIDE PHOSPHOTRANSFERASE DOMAIN-CONTAINING PROTEIN-RELATED"/>
    <property type="match status" value="1"/>
</dbReference>
<dbReference type="SUPFAM" id="SSF56112">
    <property type="entry name" value="Protein kinase-like (PK-like)"/>
    <property type="match status" value="1"/>
</dbReference>